<dbReference type="AlphaFoldDB" id="A0A1B8ALX3"/>
<name>A0A1B8ALX3_FUSPO</name>
<proteinExistence type="predicted"/>
<evidence type="ECO:0000313" key="2">
    <source>
        <dbReference type="Proteomes" id="UP000091967"/>
    </source>
</evidence>
<sequence length="385" mass="42711">MATITAEDRIERFRSWLETKATPQKTAGLKPGSNLLLASALHGIARRGKGHELTDLENLAVRPFIIMTESEEEIVALGQICSEAKAAARSRNFAAFNAPNGIMSMPDDAPLTREQFNDQVRELGEETVLQPHIRAVSSEQVQPDGTIEPTETFVTASSALGRGVTMFIDPPPEKIDVTDTGYVRVWLKPEIFKCYKKSGELGKDEIYFSWGWGDDQNHGISHKTPEFGSVVTGTIRNFPSNTPDLHQGNVSQAVCGTIICWEADQSSSDWYDKLIQAMRELSSLAKSLTHDVGNDALNALIVQLPGFSQYAEMAFWIENVAMIIGAFLDWFRNHDDKVAEHNYGFNRQFLRNYQHPDAFIDFSFDGGSGGKFSLFARALIGPDMG</sequence>
<accession>A0A1B8ALX3</accession>
<dbReference type="Proteomes" id="UP000091967">
    <property type="component" value="Unassembled WGS sequence"/>
</dbReference>
<organism evidence="1 2">
    <name type="scientific">Fusarium poae</name>
    <dbReference type="NCBI Taxonomy" id="36050"/>
    <lineage>
        <taxon>Eukaryota</taxon>
        <taxon>Fungi</taxon>
        <taxon>Dikarya</taxon>
        <taxon>Ascomycota</taxon>
        <taxon>Pezizomycotina</taxon>
        <taxon>Sordariomycetes</taxon>
        <taxon>Hypocreomycetidae</taxon>
        <taxon>Hypocreales</taxon>
        <taxon>Nectriaceae</taxon>
        <taxon>Fusarium</taxon>
    </lineage>
</organism>
<comment type="caution">
    <text evidence="1">The sequence shown here is derived from an EMBL/GenBank/DDBJ whole genome shotgun (WGS) entry which is preliminary data.</text>
</comment>
<keyword evidence="2" id="KW-1185">Reference proteome</keyword>
<reference evidence="1 2" key="1">
    <citation type="submission" date="2016-06" db="EMBL/GenBank/DDBJ databases">
        <title>Living apart together: crosstalk between the core and supernumerary genomes in a fungal plant pathogen.</title>
        <authorList>
            <person name="Vanheule A."/>
            <person name="Audenaert K."/>
            <person name="Warris S."/>
            <person name="Van De Geest H."/>
            <person name="Schijlen E."/>
            <person name="Hofte M."/>
            <person name="De Saeger S."/>
            <person name="Haesaert G."/>
            <person name="Waalwijk C."/>
            <person name="Van Der Lee T."/>
        </authorList>
    </citation>
    <scope>NUCLEOTIDE SEQUENCE [LARGE SCALE GENOMIC DNA]</scope>
    <source>
        <strain evidence="1 2">2516</strain>
    </source>
</reference>
<dbReference type="OMA" id="WIENVAM"/>
<gene>
    <name evidence="1" type="ORF">FPOA_07931</name>
</gene>
<evidence type="ECO:0000313" key="1">
    <source>
        <dbReference type="EMBL" id="OBS21595.1"/>
    </source>
</evidence>
<protein>
    <submittedName>
        <fullName evidence="1">Uncharacterized protein</fullName>
    </submittedName>
</protein>
<dbReference type="EMBL" id="LYXU01000003">
    <property type="protein sequence ID" value="OBS21595.1"/>
    <property type="molecule type" value="Genomic_DNA"/>
</dbReference>